<organism evidence="4 5">
    <name type="scientific">Cephaloticoccus primus</name>
    <dbReference type="NCBI Taxonomy" id="1548207"/>
    <lineage>
        <taxon>Bacteria</taxon>
        <taxon>Pseudomonadati</taxon>
        <taxon>Verrucomicrobiota</taxon>
        <taxon>Opitutia</taxon>
        <taxon>Opitutales</taxon>
        <taxon>Opitutaceae</taxon>
        <taxon>Cephaloticoccus</taxon>
    </lineage>
</organism>
<dbReference type="STRING" id="1548207.AXK11_00480"/>
<gene>
    <name evidence="4" type="ORF">AXK11_00480</name>
</gene>
<evidence type="ECO:0000256" key="2">
    <source>
        <dbReference type="ARBA" id="ARBA00023002"/>
    </source>
</evidence>
<keyword evidence="5" id="KW-1185">Reference proteome</keyword>
<dbReference type="InterPro" id="IPR036291">
    <property type="entry name" value="NAD(P)-bd_dom_sf"/>
</dbReference>
<reference evidence="5" key="1">
    <citation type="submission" date="2016-02" db="EMBL/GenBank/DDBJ databases">
        <authorList>
            <person name="Sanders J.G."/>
            <person name="Lin J.Y."/>
            <person name="Wertz J.T."/>
            <person name="Russell J.A."/>
            <person name="Moreau C.S."/>
            <person name="Powell S."/>
        </authorList>
    </citation>
    <scope>NUCLEOTIDE SEQUENCE [LARGE SCALE GENOMIC DNA]</scope>
    <source>
        <strain evidence="5">CAG34</strain>
    </source>
</reference>
<evidence type="ECO:0008006" key="6">
    <source>
        <dbReference type="Google" id="ProtNLM"/>
    </source>
</evidence>
<dbReference type="Proteomes" id="UP000070058">
    <property type="component" value="Unassembled WGS sequence"/>
</dbReference>
<evidence type="ECO:0000313" key="5">
    <source>
        <dbReference type="Proteomes" id="UP000070058"/>
    </source>
</evidence>
<protein>
    <recommendedName>
        <fullName evidence="6">Short-chain dehydrogenase</fullName>
    </recommendedName>
</protein>
<proteinExistence type="inferred from homology"/>
<evidence type="ECO:0000256" key="3">
    <source>
        <dbReference type="RuleBase" id="RU000363"/>
    </source>
</evidence>
<evidence type="ECO:0000256" key="1">
    <source>
        <dbReference type="ARBA" id="ARBA00006484"/>
    </source>
</evidence>
<dbReference type="SUPFAM" id="SSF51735">
    <property type="entry name" value="NAD(P)-binding Rossmann-fold domains"/>
    <property type="match status" value="1"/>
</dbReference>
<dbReference type="InterPro" id="IPR002347">
    <property type="entry name" value="SDR_fam"/>
</dbReference>
<dbReference type="RefSeq" id="WP_068628645.1">
    <property type="nucleotide sequence ID" value="NZ_LSZQ01000012.1"/>
</dbReference>
<comment type="caution">
    <text evidence="4">The sequence shown here is derived from an EMBL/GenBank/DDBJ whole genome shotgun (WGS) entry which is preliminary data.</text>
</comment>
<dbReference type="PRINTS" id="PR00081">
    <property type="entry name" value="GDHRDH"/>
</dbReference>
<dbReference type="PANTHER" id="PTHR44196:SF1">
    <property type="entry name" value="DEHYDROGENASE_REDUCTASE SDR FAMILY MEMBER 7B"/>
    <property type="match status" value="1"/>
</dbReference>
<dbReference type="GO" id="GO:0016491">
    <property type="term" value="F:oxidoreductase activity"/>
    <property type="evidence" value="ECO:0007669"/>
    <property type="project" value="UniProtKB-KW"/>
</dbReference>
<dbReference type="PRINTS" id="PR00080">
    <property type="entry name" value="SDRFAMILY"/>
</dbReference>
<sequence length="375" mass="40278">MPAAAHRRLSSLYRRAFVSGASTGLGQAFAQMLLAEGVDVWGSARDVARLAHLSTEFSGNATNAGVAPGADTANTAVANLGALEGDYPRGRHGRFTPVALDLADGAEAERIFRETAAQACGGQCENAGGDQCENAGGFDIVINNAGYSVFGDFAATDFAHWQRQIEVMLVNTARLAHAALGDWRAREAAEQGRREVASDALPPRPRALVNVSSLAAEFPLPYQTSYNIVKAGLTALSESLMIETAGTSLSVIDLRPGDYRTDFARSVLYLGEHLEELHFDAGATTPLSKERKADVPPSEARKIERLKTAKAAFERLMQGGPPPEHAARALRRALLRCRSTTLRCGRFSQAVLAPLLARFGSLALKRRVQARYFDV</sequence>
<comment type="similarity">
    <text evidence="1 3">Belongs to the short-chain dehydrogenases/reductases (SDR) family.</text>
</comment>
<dbReference type="OrthoDB" id="190844at2"/>
<dbReference type="EMBL" id="LSZQ01000012">
    <property type="protein sequence ID" value="KXU37738.1"/>
    <property type="molecule type" value="Genomic_DNA"/>
</dbReference>
<evidence type="ECO:0000313" key="4">
    <source>
        <dbReference type="EMBL" id="KXU37738.1"/>
    </source>
</evidence>
<name>A0A139ST24_9BACT</name>
<dbReference type="Pfam" id="PF00106">
    <property type="entry name" value="adh_short"/>
    <property type="match status" value="1"/>
</dbReference>
<dbReference type="GO" id="GO:0016020">
    <property type="term" value="C:membrane"/>
    <property type="evidence" value="ECO:0007669"/>
    <property type="project" value="TreeGrafter"/>
</dbReference>
<keyword evidence="2" id="KW-0560">Oxidoreductase</keyword>
<dbReference type="PANTHER" id="PTHR44196">
    <property type="entry name" value="DEHYDROGENASE/REDUCTASE SDR FAMILY MEMBER 7B"/>
    <property type="match status" value="1"/>
</dbReference>
<dbReference type="Gene3D" id="3.40.50.720">
    <property type="entry name" value="NAD(P)-binding Rossmann-like Domain"/>
    <property type="match status" value="1"/>
</dbReference>
<dbReference type="AlphaFoldDB" id="A0A139ST24"/>
<accession>A0A139ST24</accession>